<proteinExistence type="predicted"/>
<dbReference type="STRING" id="1230097.A0A423XKE4"/>
<reference evidence="2 3" key="1">
    <citation type="submission" date="2015-09" db="EMBL/GenBank/DDBJ databases">
        <title>Host preference determinants of Valsa canker pathogens revealed by comparative genomics.</title>
        <authorList>
            <person name="Yin Z."/>
            <person name="Huang L."/>
        </authorList>
    </citation>
    <scope>NUCLEOTIDE SEQUENCE [LARGE SCALE GENOMIC DNA]</scope>
    <source>
        <strain evidence="2 3">SXYLt</strain>
    </source>
</reference>
<dbReference type="EMBL" id="LKEB01000003">
    <property type="protein sequence ID" value="ROW16966.1"/>
    <property type="molecule type" value="Genomic_DNA"/>
</dbReference>
<gene>
    <name evidence="2" type="ORF">VPNG_01092</name>
</gene>
<feature type="region of interest" description="Disordered" evidence="1">
    <location>
        <begin position="1"/>
        <end position="33"/>
    </location>
</feature>
<feature type="region of interest" description="Disordered" evidence="1">
    <location>
        <begin position="242"/>
        <end position="332"/>
    </location>
</feature>
<evidence type="ECO:0000313" key="2">
    <source>
        <dbReference type="EMBL" id="ROW16966.1"/>
    </source>
</evidence>
<dbReference type="AlphaFoldDB" id="A0A423XKE4"/>
<evidence type="ECO:0008006" key="4">
    <source>
        <dbReference type="Google" id="ProtNLM"/>
    </source>
</evidence>
<feature type="compositionally biased region" description="Basic and acidic residues" evidence="1">
    <location>
        <begin position="17"/>
        <end position="30"/>
    </location>
</feature>
<sequence length="397" mass="44851">MGRDKKNALAVATAGRSAKERHQRSGRDKNAWTAPVTRELVALPEKNIKSKHQSYFQVFENHDKKAKKLEFQTTTDRSPPPGFEFVPIGNPELTKACKELSREQEAMIFIVCTAKDAHANNLALQMSRVGHHIRRTIVEQARAQIGAEELSPPSHSGEPEPIPETQEEINAQADAALRDLFPRIPNFDKQMIIEHAFKKEADYTTARKVVEKHCLDILVRWRGDEETGRDQFDEILREVVVLSDDSDEESSDEDGDEESSADGSVPGILQVESPPTVAMPLETSDRPHNQQPVKTHRLRRTQAHKAQVTVAEGGPGQRRKRQSSKKANRGFKRYQAVAKRWEEAVNRNRHVQNAEMVPNSNLPGRNPNQVPQRPPSVEIISPIHRAEQPWNNSHPKN</sequence>
<feature type="compositionally biased region" description="Basic residues" evidence="1">
    <location>
        <begin position="317"/>
        <end position="332"/>
    </location>
</feature>
<protein>
    <recommendedName>
        <fullName evidence="4">DUF2293 domain-containing protein</fullName>
    </recommendedName>
</protein>
<keyword evidence="3" id="KW-1185">Reference proteome</keyword>
<feature type="compositionally biased region" description="Basic residues" evidence="1">
    <location>
        <begin position="294"/>
        <end position="303"/>
    </location>
</feature>
<accession>A0A423XKE4</accession>
<dbReference type="Proteomes" id="UP000285146">
    <property type="component" value="Unassembled WGS sequence"/>
</dbReference>
<dbReference type="OrthoDB" id="5288828at2759"/>
<feature type="region of interest" description="Disordered" evidence="1">
    <location>
        <begin position="349"/>
        <end position="375"/>
    </location>
</feature>
<dbReference type="PANTHER" id="PTHR38113:SF1">
    <property type="entry name" value="DUF2293 DOMAIN-CONTAINING PROTEIN"/>
    <property type="match status" value="1"/>
</dbReference>
<comment type="caution">
    <text evidence="2">The sequence shown here is derived from an EMBL/GenBank/DDBJ whole genome shotgun (WGS) entry which is preliminary data.</text>
</comment>
<organism evidence="2 3">
    <name type="scientific">Cytospora leucostoma</name>
    <dbReference type="NCBI Taxonomy" id="1230097"/>
    <lineage>
        <taxon>Eukaryota</taxon>
        <taxon>Fungi</taxon>
        <taxon>Dikarya</taxon>
        <taxon>Ascomycota</taxon>
        <taxon>Pezizomycotina</taxon>
        <taxon>Sordariomycetes</taxon>
        <taxon>Sordariomycetidae</taxon>
        <taxon>Diaporthales</taxon>
        <taxon>Cytosporaceae</taxon>
        <taxon>Cytospora</taxon>
    </lineage>
</organism>
<evidence type="ECO:0000256" key="1">
    <source>
        <dbReference type="SAM" id="MobiDB-lite"/>
    </source>
</evidence>
<dbReference type="InParanoid" id="A0A423XKE4"/>
<evidence type="ECO:0000313" key="3">
    <source>
        <dbReference type="Proteomes" id="UP000285146"/>
    </source>
</evidence>
<feature type="compositionally biased region" description="Acidic residues" evidence="1">
    <location>
        <begin position="244"/>
        <end position="260"/>
    </location>
</feature>
<name>A0A423XKE4_9PEZI</name>
<dbReference type="PANTHER" id="PTHR38113">
    <property type="match status" value="1"/>
</dbReference>
<feature type="compositionally biased region" description="Polar residues" evidence="1">
    <location>
        <begin position="358"/>
        <end position="371"/>
    </location>
</feature>